<dbReference type="AlphaFoldDB" id="A0A543AQW7"/>
<keyword evidence="1" id="KW-0472">Membrane</keyword>
<evidence type="ECO:0000256" key="1">
    <source>
        <dbReference type="SAM" id="Phobius"/>
    </source>
</evidence>
<evidence type="ECO:0000313" key="3">
    <source>
        <dbReference type="Proteomes" id="UP000317043"/>
    </source>
</evidence>
<sequence length="370" mass="41202">MSDQTTPAASAAPQSFPCTSCGARVEFAPGTNTLQCPYCGHQQNIQATGARIQEHSFAQLAHKPRRSAQQMAAYRLVCQQCGAHTESSALSQKCQFCAAPLVADTSEDHQIAPEAVLPFALDRSAARDALRTWVKSRWFAPNRLKKVTEAESTKSTYVPHWTYDSHTTSQYQGERGDYYYVTETYTVTVNGNTETRTRQVRKIRWSPAAGRVSRFFDDVLVIGSRHVTHEQLSELEPWPLNHAQPYQPTYLAGHHTLRYDVEPEAGFEVAKQKMAKVIDGDCRRDIGGDQQRVHQVNTAHAKTTYKLMLLPVWICCYLFAGKNWQVLINGQTGEVQGARPYSVAKIATAVTAGLLVVALIIFLFVINGNP</sequence>
<dbReference type="InParanoid" id="A0A543AQW7"/>
<evidence type="ECO:0000313" key="2">
    <source>
        <dbReference type="EMBL" id="TQL74970.1"/>
    </source>
</evidence>
<dbReference type="Gene3D" id="2.20.28.30">
    <property type="entry name" value="RNA polymerase ii, chain L"/>
    <property type="match status" value="1"/>
</dbReference>
<keyword evidence="3" id="KW-1185">Reference proteome</keyword>
<dbReference type="Proteomes" id="UP000317043">
    <property type="component" value="Unassembled WGS sequence"/>
</dbReference>
<feature type="transmembrane region" description="Helical" evidence="1">
    <location>
        <begin position="346"/>
        <end position="366"/>
    </location>
</feature>
<dbReference type="PANTHER" id="PTHR37826">
    <property type="entry name" value="FLOTILLIN BAND_7_5 DOMAIN PROTEIN"/>
    <property type="match status" value="1"/>
</dbReference>
<keyword evidence="1" id="KW-0812">Transmembrane</keyword>
<organism evidence="2 3">
    <name type="scientific">Stackebrandtia endophytica</name>
    <dbReference type="NCBI Taxonomy" id="1496996"/>
    <lineage>
        <taxon>Bacteria</taxon>
        <taxon>Bacillati</taxon>
        <taxon>Actinomycetota</taxon>
        <taxon>Actinomycetes</taxon>
        <taxon>Glycomycetales</taxon>
        <taxon>Glycomycetaceae</taxon>
        <taxon>Stackebrandtia</taxon>
    </lineage>
</organism>
<proteinExistence type="predicted"/>
<dbReference type="OrthoDB" id="3182597at2"/>
<reference evidence="2 3" key="1">
    <citation type="submission" date="2019-06" db="EMBL/GenBank/DDBJ databases">
        <title>Sequencing the genomes of 1000 actinobacteria strains.</title>
        <authorList>
            <person name="Klenk H.-P."/>
        </authorList>
    </citation>
    <scope>NUCLEOTIDE SEQUENCE [LARGE SCALE GENOMIC DNA]</scope>
    <source>
        <strain evidence="2 3">DSM 45928</strain>
    </source>
</reference>
<name>A0A543AQW7_9ACTN</name>
<protein>
    <submittedName>
        <fullName evidence="2">Uncharacterized protein</fullName>
    </submittedName>
</protein>
<accession>A0A543AQW7</accession>
<dbReference type="EMBL" id="VFOW01000001">
    <property type="protein sequence ID" value="TQL74970.1"/>
    <property type="molecule type" value="Genomic_DNA"/>
</dbReference>
<gene>
    <name evidence="2" type="ORF">FB566_0461</name>
</gene>
<dbReference type="PANTHER" id="PTHR37826:SF3">
    <property type="entry name" value="J DOMAIN-CONTAINING PROTEIN"/>
    <property type="match status" value="1"/>
</dbReference>
<dbReference type="RefSeq" id="WP_142034469.1">
    <property type="nucleotide sequence ID" value="NZ_JBHTGS010000002.1"/>
</dbReference>
<comment type="caution">
    <text evidence="2">The sequence shown here is derived from an EMBL/GenBank/DDBJ whole genome shotgun (WGS) entry which is preliminary data.</text>
</comment>
<keyword evidence="1" id="KW-1133">Transmembrane helix</keyword>